<evidence type="ECO:0000313" key="1">
    <source>
        <dbReference type="EMBL" id="VIO72406.1"/>
    </source>
</evidence>
<dbReference type="Gene3D" id="2.120.10.10">
    <property type="match status" value="1"/>
</dbReference>
<dbReference type="RefSeq" id="WP_139861306.1">
    <property type="nucleotide sequence ID" value="NZ_CAADFC020000016.1"/>
</dbReference>
<keyword evidence="2" id="KW-1185">Reference proteome</keyword>
<dbReference type="EMBL" id="CAADFC020000016">
    <property type="protein sequence ID" value="VIO72406.1"/>
    <property type="molecule type" value="Genomic_DNA"/>
</dbReference>
<accession>A0A508TDQ8</accession>
<evidence type="ECO:0008006" key="3">
    <source>
        <dbReference type="Google" id="ProtNLM"/>
    </source>
</evidence>
<dbReference type="AlphaFoldDB" id="A0A508TDQ8"/>
<dbReference type="Proteomes" id="UP000328092">
    <property type="component" value="Unassembled WGS sequence"/>
</dbReference>
<gene>
    <name evidence="1" type="ORF">CI1B_40510</name>
</gene>
<dbReference type="PANTHER" id="PTHR48174:SF5">
    <property type="entry name" value="VACUOLAR PROTEIN SORTING-ASSOCIATED PROTEIN 62"/>
    <property type="match status" value="1"/>
</dbReference>
<comment type="caution">
    <text evidence="1">The sequence shown here is derived from an EMBL/GenBank/DDBJ whole genome shotgun (WGS) entry which is preliminary data.</text>
</comment>
<name>A0A508TDQ8_9BRAD</name>
<dbReference type="Pfam" id="PF06101">
    <property type="entry name" value="Vps62"/>
    <property type="match status" value="1"/>
</dbReference>
<proteinExistence type="predicted"/>
<protein>
    <recommendedName>
        <fullName evidence="3">Sialidase domain-containing protein</fullName>
    </recommendedName>
</protein>
<dbReference type="CDD" id="cd15482">
    <property type="entry name" value="Sialidase_non-viral"/>
    <property type="match status" value="1"/>
</dbReference>
<sequence length="620" mass="66711">MAWGSLTEIVAMFAPRAFLDSQEVNFPSSTNDFCAQVGYQVSDGPYFPPPWQWSDIKTFGPQDFLSVPPTVPSTFVGGNLTDATAYVHVKAVQGQANLVDIQYWLFYNFNGAETLRVEAPLVSPGEMPLPQSYHFGDWECVTVRVNSSQQVVAVCFSQHSTEQWCLPSEVTFTGANPHVYVSRGSHANRPEPGGPFWIKAIDVNFMTFGPVDYADGAGKVVDYWKSFVIVANDAPQYFPDQPADPGWLKFQGTWGQPLSTPLTPQQVVEGILLAASKSPVMAPFISVLGTIVGSTTLALEFAGIIDFSKNAPTNPPTKGLWQNALPLEPPLSSKFAPALASFEQSSDAIELALVFVVNDSSNEICTASTTDGVDWTAATEVKQTSRAAPCLVPFNGGLCLAFISNDGGHRILTCLSTDGQSWAGNYHTGQTSPARPALAGFDSKLWVAFISNDSSDRLLICSSADGKTWSDNEQVTGQTTSTGPALASFNGKLWVAFVANNSSNQLLLCSSLDGKVWGANALVPSAASPQQPSLAVFNNKLWLAFLDDDNDVWITSSSDGLLWSIKPQPTRLMSQAAPTLTVFDETLYLGCIDSSNRITLYSSPDGATWSEGSVIFPPAV</sequence>
<organism evidence="1 2">
    <name type="scientific">Bradyrhizobium ivorense</name>
    <dbReference type="NCBI Taxonomy" id="2511166"/>
    <lineage>
        <taxon>Bacteria</taxon>
        <taxon>Pseudomonadati</taxon>
        <taxon>Pseudomonadota</taxon>
        <taxon>Alphaproteobacteria</taxon>
        <taxon>Hyphomicrobiales</taxon>
        <taxon>Nitrobacteraceae</taxon>
        <taxon>Bradyrhizobium</taxon>
    </lineage>
</organism>
<dbReference type="SUPFAM" id="SSF89372">
    <property type="entry name" value="Fucose-specific lectin"/>
    <property type="match status" value="1"/>
</dbReference>
<evidence type="ECO:0000313" key="2">
    <source>
        <dbReference type="Proteomes" id="UP000328092"/>
    </source>
</evidence>
<dbReference type="InterPro" id="IPR009291">
    <property type="entry name" value="Vps62"/>
</dbReference>
<dbReference type="OrthoDB" id="5821800at2"/>
<reference evidence="1" key="1">
    <citation type="submission" date="2019-02" db="EMBL/GenBank/DDBJ databases">
        <authorList>
            <person name="Pothier F.J."/>
        </authorList>
    </citation>
    <scope>NUCLEOTIDE SEQUENCE</scope>
    <source>
        <strain evidence="1">CI-1B</strain>
    </source>
</reference>
<dbReference type="PANTHER" id="PTHR48174">
    <property type="entry name" value="DUF946 FAMILY PROTEIN"/>
    <property type="match status" value="1"/>
</dbReference>